<dbReference type="Pfam" id="PF20086">
    <property type="entry name" value="DUF6478"/>
    <property type="match status" value="1"/>
</dbReference>
<accession>A0AA90YY60</accession>
<organism evidence="1 2">
    <name type="scientific">Ruegeria atlantica</name>
    <dbReference type="NCBI Taxonomy" id="81569"/>
    <lineage>
        <taxon>Bacteria</taxon>
        <taxon>Pseudomonadati</taxon>
        <taxon>Pseudomonadota</taxon>
        <taxon>Alphaproteobacteria</taxon>
        <taxon>Rhodobacterales</taxon>
        <taxon>Roseobacteraceae</taxon>
        <taxon>Ruegeria</taxon>
    </lineage>
</organism>
<reference evidence="1" key="1">
    <citation type="submission" date="2019-12" db="EMBL/GenBank/DDBJ databases">
        <title>Ruegeria JWLKs population differentiation of coral mucus and skeleton niches.</title>
        <authorList>
            <person name="Luo D."/>
        </authorList>
    </citation>
    <scope>NUCLEOTIDE SEQUENCE</scope>
    <source>
        <strain evidence="1">HKCCD6181</strain>
    </source>
</reference>
<dbReference type="Proteomes" id="UP000597886">
    <property type="component" value="Unassembled WGS sequence"/>
</dbReference>
<dbReference type="InterPro" id="IPR045514">
    <property type="entry name" value="DUF6478"/>
</dbReference>
<comment type="caution">
    <text evidence="1">The sequence shown here is derived from an EMBL/GenBank/DDBJ whole genome shotgun (WGS) entry which is preliminary data.</text>
</comment>
<protein>
    <submittedName>
        <fullName evidence="1">Uncharacterized protein</fullName>
    </submittedName>
</protein>
<evidence type="ECO:0000313" key="2">
    <source>
        <dbReference type="Proteomes" id="UP000597886"/>
    </source>
</evidence>
<proteinExistence type="predicted"/>
<gene>
    <name evidence="1" type="ORF">GS634_15350</name>
</gene>
<dbReference type="EMBL" id="WVRA01000005">
    <property type="protein sequence ID" value="NOE19503.1"/>
    <property type="molecule type" value="Genomic_DNA"/>
</dbReference>
<dbReference type="RefSeq" id="WP_171331046.1">
    <property type="nucleotide sequence ID" value="NZ_WVRA01000005.1"/>
</dbReference>
<evidence type="ECO:0000313" key="1">
    <source>
        <dbReference type="EMBL" id="NOE19503.1"/>
    </source>
</evidence>
<dbReference type="AlphaFoldDB" id="A0AA90YY60"/>
<sequence>MGRIVDRYIHRKILGRWRRAAHQAPYATQADLRLQRDQARGLRRHLDHLIQQADSRLIRPTIGSTQFPKPVGTDWSCRPDLWRAPLTQPGVASAPRKTVLDSQVSVFHDCPLSEIAVRQVRNRGDRDLAPFSLVIEVFSFGGSFLSVSVELPVDAAIHLTREHLVRLETLIECEKPSGVFARLNIQHGPNMEQVLRSLDPGEVSKAVDFDLAHLPLNERRIEKIWLDLIFETPEMNRVVVRDLTFCRFHRADL</sequence>
<name>A0AA90YY60_9RHOB</name>